<keyword evidence="1" id="KW-0812">Transmembrane</keyword>
<keyword evidence="1" id="KW-0472">Membrane</keyword>
<evidence type="ECO:0000256" key="1">
    <source>
        <dbReference type="SAM" id="Phobius"/>
    </source>
</evidence>
<accession>A0ABS8SX29</accession>
<organism evidence="2 3">
    <name type="scientific">Datura stramonium</name>
    <name type="common">Jimsonweed</name>
    <name type="synonym">Common thornapple</name>
    <dbReference type="NCBI Taxonomy" id="4076"/>
    <lineage>
        <taxon>Eukaryota</taxon>
        <taxon>Viridiplantae</taxon>
        <taxon>Streptophyta</taxon>
        <taxon>Embryophyta</taxon>
        <taxon>Tracheophyta</taxon>
        <taxon>Spermatophyta</taxon>
        <taxon>Magnoliopsida</taxon>
        <taxon>eudicotyledons</taxon>
        <taxon>Gunneridae</taxon>
        <taxon>Pentapetalae</taxon>
        <taxon>asterids</taxon>
        <taxon>lamiids</taxon>
        <taxon>Solanales</taxon>
        <taxon>Solanaceae</taxon>
        <taxon>Solanoideae</taxon>
        <taxon>Datureae</taxon>
        <taxon>Datura</taxon>
    </lineage>
</organism>
<dbReference type="Proteomes" id="UP000823775">
    <property type="component" value="Unassembled WGS sequence"/>
</dbReference>
<sequence>MAGSHVAHAAYKGPSVLKEILIGITLGIAVEVCGRCTIGKTRREPRNSMICLRKMRSVLCVRVEKFPFLGLAMVITDKFLRVSGARLEPVDDESALLHLSI</sequence>
<comment type="caution">
    <text evidence="2">The sequence shown here is derived from an EMBL/GenBank/DDBJ whole genome shotgun (WGS) entry which is preliminary data.</text>
</comment>
<protein>
    <submittedName>
        <fullName evidence="2">Uncharacterized protein</fullName>
    </submittedName>
</protein>
<keyword evidence="1" id="KW-1133">Transmembrane helix</keyword>
<gene>
    <name evidence="2" type="ORF">HAX54_049644</name>
</gene>
<dbReference type="EMBL" id="JACEIK010000846">
    <property type="protein sequence ID" value="MCD7462932.1"/>
    <property type="molecule type" value="Genomic_DNA"/>
</dbReference>
<keyword evidence="3" id="KW-1185">Reference proteome</keyword>
<evidence type="ECO:0000313" key="3">
    <source>
        <dbReference type="Proteomes" id="UP000823775"/>
    </source>
</evidence>
<feature type="transmembrane region" description="Helical" evidence="1">
    <location>
        <begin position="20"/>
        <end position="38"/>
    </location>
</feature>
<reference evidence="2 3" key="1">
    <citation type="journal article" date="2021" name="BMC Genomics">
        <title>Datura genome reveals duplications of psychoactive alkaloid biosynthetic genes and high mutation rate following tissue culture.</title>
        <authorList>
            <person name="Rajewski A."/>
            <person name="Carter-House D."/>
            <person name="Stajich J."/>
            <person name="Litt A."/>
        </authorList>
    </citation>
    <scope>NUCLEOTIDE SEQUENCE [LARGE SCALE GENOMIC DNA]</scope>
    <source>
        <strain evidence="2">AR-01</strain>
    </source>
</reference>
<proteinExistence type="predicted"/>
<evidence type="ECO:0000313" key="2">
    <source>
        <dbReference type="EMBL" id="MCD7462932.1"/>
    </source>
</evidence>
<name>A0ABS8SX29_DATST</name>